<reference evidence="1" key="1">
    <citation type="submission" date="2006-10" db="EMBL/GenBank/DDBJ databases">
        <authorList>
            <person name="Amadeo P."/>
            <person name="Zhao Q."/>
            <person name="Wortman J."/>
            <person name="Fraser-Liggett C."/>
            <person name="Carlton J."/>
        </authorList>
    </citation>
    <scope>NUCLEOTIDE SEQUENCE</scope>
    <source>
        <strain evidence="1">G3</strain>
    </source>
</reference>
<gene>
    <name evidence="1" type="ORF">TVAG_251580</name>
</gene>
<evidence type="ECO:0000313" key="2">
    <source>
        <dbReference type="Proteomes" id="UP000001542"/>
    </source>
</evidence>
<dbReference type="AlphaFoldDB" id="A2EF16"/>
<dbReference type="Proteomes" id="UP000001542">
    <property type="component" value="Unassembled WGS sequence"/>
</dbReference>
<dbReference type="RefSeq" id="XP_001320955.1">
    <property type="nucleotide sequence ID" value="XM_001320920.1"/>
</dbReference>
<keyword evidence="2" id="KW-1185">Reference proteome</keyword>
<protein>
    <recommendedName>
        <fullName evidence="3">BACK domain-containing protein</fullName>
    </recommendedName>
</protein>
<dbReference type="VEuPathDB" id="TrichDB:TVAG_251580"/>
<organism evidence="1 2">
    <name type="scientific">Trichomonas vaginalis (strain ATCC PRA-98 / G3)</name>
    <dbReference type="NCBI Taxonomy" id="412133"/>
    <lineage>
        <taxon>Eukaryota</taxon>
        <taxon>Metamonada</taxon>
        <taxon>Parabasalia</taxon>
        <taxon>Trichomonadida</taxon>
        <taxon>Trichomonadidae</taxon>
        <taxon>Trichomonas</taxon>
    </lineage>
</organism>
<dbReference type="KEGG" id="tva:4766639"/>
<dbReference type="SUPFAM" id="SSF54695">
    <property type="entry name" value="POZ domain"/>
    <property type="match status" value="1"/>
</dbReference>
<evidence type="ECO:0000313" key="1">
    <source>
        <dbReference type="EMBL" id="EAY08732.1"/>
    </source>
</evidence>
<accession>A2EF16</accession>
<dbReference type="EMBL" id="DS113372">
    <property type="protein sequence ID" value="EAY08732.1"/>
    <property type="molecule type" value="Genomic_DNA"/>
</dbReference>
<sequence>MKIVPKDIDFNDEILNELPKDFTIISKSARYLVHTFRLIGFSPMVRRLLVCDPCKRSLTIPFPDENNALDIVCQFIQGKDVDIAANHLIMLSQYASYFENIDLVHMVAYQFKKNNFLPKSIENYDYDSSFLSLVAPLNQIKESFVIYMNSQFIFNMPVYILDEILSCLLVQKQIDNKRFFECIYNIVEKNIQVNPAYCSLFCHLNFLELKTEELNQFVSICHPDAISGPLWRAVSQRFRKRVQRPNEENFPYRGNPFFGIFNYFIQNYPDQVGNGTIILDCGGNKQWALPHLFEPFDHSKWWENASPLNGIYRQSDAWVYIGFPSMKLRLTHYTISHSLNSANSAQPKHWIVYGADEKENWVKIHEVTNAQELNVPRGTHTYTINNSTDYYSRFKIQQIENFSKKEHLRSKFVLSAIEFFGNLIHLK</sequence>
<dbReference type="InterPro" id="IPR011333">
    <property type="entry name" value="SKP1/BTB/POZ_sf"/>
</dbReference>
<name>A2EF16_TRIV3</name>
<dbReference type="VEuPathDB" id="TrichDB:TVAGG3_0670260"/>
<dbReference type="InParanoid" id="A2EF16"/>
<reference evidence="1" key="2">
    <citation type="journal article" date="2007" name="Science">
        <title>Draft genome sequence of the sexually transmitted pathogen Trichomonas vaginalis.</title>
        <authorList>
            <person name="Carlton J.M."/>
            <person name="Hirt R.P."/>
            <person name="Silva J.C."/>
            <person name="Delcher A.L."/>
            <person name="Schatz M."/>
            <person name="Zhao Q."/>
            <person name="Wortman J.R."/>
            <person name="Bidwell S.L."/>
            <person name="Alsmark U.C.M."/>
            <person name="Besteiro S."/>
            <person name="Sicheritz-Ponten T."/>
            <person name="Noel C.J."/>
            <person name="Dacks J.B."/>
            <person name="Foster P.G."/>
            <person name="Simillion C."/>
            <person name="Van de Peer Y."/>
            <person name="Miranda-Saavedra D."/>
            <person name="Barton G.J."/>
            <person name="Westrop G.D."/>
            <person name="Mueller S."/>
            <person name="Dessi D."/>
            <person name="Fiori P.L."/>
            <person name="Ren Q."/>
            <person name="Paulsen I."/>
            <person name="Zhang H."/>
            <person name="Bastida-Corcuera F.D."/>
            <person name="Simoes-Barbosa A."/>
            <person name="Brown M.T."/>
            <person name="Hayes R.D."/>
            <person name="Mukherjee M."/>
            <person name="Okumura C.Y."/>
            <person name="Schneider R."/>
            <person name="Smith A.J."/>
            <person name="Vanacova S."/>
            <person name="Villalvazo M."/>
            <person name="Haas B.J."/>
            <person name="Pertea M."/>
            <person name="Feldblyum T.V."/>
            <person name="Utterback T.R."/>
            <person name="Shu C.L."/>
            <person name="Osoegawa K."/>
            <person name="de Jong P.J."/>
            <person name="Hrdy I."/>
            <person name="Horvathova L."/>
            <person name="Zubacova Z."/>
            <person name="Dolezal P."/>
            <person name="Malik S.B."/>
            <person name="Logsdon J.M. Jr."/>
            <person name="Henze K."/>
            <person name="Gupta A."/>
            <person name="Wang C.C."/>
            <person name="Dunne R.L."/>
            <person name="Upcroft J.A."/>
            <person name="Upcroft P."/>
            <person name="White O."/>
            <person name="Salzberg S.L."/>
            <person name="Tang P."/>
            <person name="Chiu C.-H."/>
            <person name="Lee Y.-S."/>
            <person name="Embley T.M."/>
            <person name="Coombs G.H."/>
            <person name="Mottram J.C."/>
            <person name="Tachezy J."/>
            <person name="Fraser-Liggett C.M."/>
            <person name="Johnson P.J."/>
        </authorList>
    </citation>
    <scope>NUCLEOTIDE SEQUENCE [LARGE SCALE GENOMIC DNA]</scope>
    <source>
        <strain evidence="1">G3</strain>
    </source>
</reference>
<evidence type="ECO:0008006" key="3">
    <source>
        <dbReference type="Google" id="ProtNLM"/>
    </source>
</evidence>
<proteinExistence type="predicted"/>